<dbReference type="PANTHER" id="PTHR43386">
    <property type="entry name" value="OLIGOPEPTIDE TRANSPORT SYSTEM PERMEASE PROTEIN APPC"/>
    <property type="match status" value="1"/>
</dbReference>
<dbReference type="AlphaFoldDB" id="A0A1B1YUK3"/>
<dbReference type="RefSeq" id="WP_068804897.1">
    <property type="nucleotide sequence ID" value="NZ_CP014671.1"/>
</dbReference>
<reference evidence="10" key="1">
    <citation type="submission" date="2016-03" db="EMBL/GenBank/DDBJ databases">
        <title>Complete genome sequence of Solimmundus cernigliae, representing a novel lineage of polycyclic aromatic hydrocarbon degraders within the Gammaproteobacteria.</title>
        <authorList>
            <person name="Singleton D.R."/>
            <person name="Dickey A.N."/>
            <person name="Scholl E.H."/>
            <person name="Wright F.A."/>
            <person name="Aitken M.D."/>
        </authorList>
    </citation>
    <scope>NUCLEOTIDE SEQUENCE [LARGE SCALE GENOMIC DNA]</scope>
    <source>
        <strain evidence="10">TR3.2</strain>
    </source>
</reference>
<dbReference type="PANTHER" id="PTHR43386:SF1">
    <property type="entry name" value="D,D-DIPEPTIDE TRANSPORT SYSTEM PERMEASE PROTEIN DDPC-RELATED"/>
    <property type="match status" value="1"/>
</dbReference>
<name>A0A1B1YUK3_9GAMM</name>
<feature type="transmembrane region" description="Helical" evidence="7">
    <location>
        <begin position="232"/>
        <end position="251"/>
    </location>
</feature>
<dbReference type="Pfam" id="PF00528">
    <property type="entry name" value="BPD_transp_1"/>
    <property type="match status" value="1"/>
</dbReference>
<feature type="transmembrane region" description="Helical" evidence="7">
    <location>
        <begin position="64"/>
        <end position="92"/>
    </location>
</feature>
<evidence type="ECO:0000313" key="10">
    <source>
        <dbReference type="Proteomes" id="UP000092952"/>
    </source>
</evidence>
<dbReference type="Proteomes" id="UP000092952">
    <property type="component" value="Chromosome"/>
</dbReference>
<feature type="domain" description="ABC transmembrane type-1" evidence="8">
    <location>
        <begin position="62"/>
        <end position="251"/>
    </location>
</feature>
<feature type="transmembrane region" description="Helical" evidence="7">
    <location>
        <begin position="104"/>
        <end position="122"/>
    </location>
</feature>
<keyword evidence="6 7" id="KW-0472">Membrane</keyword>
<sequence length="278" mass="28875">MRGAVAVLGAWLALSLLAPWLGLDPDTPRLDRVLQAPTLLPGAWLGCDELGRPLLDRLLAGSQVSLAVMVQVVAGQALLGIAAGLAGGYLGGWPDRCLRWVTDLVLAFPGLLLALLLAGLLGPGIDNVVIALVSVGWVGFARLTRAQVLALRRADHVAAAVALGCGHMRILGRHLLPLLAAPLLVEAVLASAGAITAEAGLSFLGLGVQPPQASWGGLIREGARYLLVAPHYLLLPGAALVAVIYAISVLGENLRRRLDPKESADLFSAFRPGQDAPT</sequence>
<organism evidence="9 10">
    <name type="scientific">Immundisolibacter cernigliae</name>
    <dbReference type="NCBI Taxonomy" id="1810504"/>
    <lineage>
        <taxon>Bacteria</taxon>
        <taxon>Pseudomonadati</taxon>
        <taxon>Pseudomonadota</taxon>
        <taxon>Gammaproteobacteria</taxon>
        <taxon>Immundisolibacterales</taxon>
        <taxon>Immundisolibacteraceae</taxon>
        <taxon>Immundisolibacter</taxon>
    </lineage>
</organism>
<dbReference type="OrthoDB" id="9805884at2"/>
<comment type="similarity">
    <text evidence="7">Belongs to the binding-protein-dependent transport system permease family.</text>
</comment>
<feature type="transmembrane region" description="Helical" evidence="7">
    <location>
        <begin position="128"/>
        <end position="144"/>
    </location>
</feature>
<dbReference type="PROSITE" id="PS50928">
    <property type="entry name" value="ABC_TM1"/>
    <property type="match status" value="1"/>
</dbReference>
<dbReference type="InterPro" id="IPR000515">
    <property type="entry name" value="MetI-like"/>
</dbReference>
<evidence type="ECO:0000256" key="4">
    <source>
        <dbReference type="ARBA" id="ARBA00022692"/>
    </source>
</evidence>
<dbReference type="InterPro" id="IPR050366">
    <property type="entry name" value="BP-dependent_transpt_permease"/>
</dbReference>
<keyword evidence="3" id="KW-1003">Cell membrane</keyword>
<dbReference type="CDD" id="cd06261">
    <property type="entry name" value="TM_PBP2"/>
    <property type="match status" value="1"/>
</dbReference>
<evidence type="ECO:0000256" key="2">
    <source>
        <dbReference type="ARBA" id="ARBA00022448"/>
    </source>
</evidence>
<dbReference type="InParanoid" id="A0A1B1YUK3"/>
<evidence type="ECO:0000256" key="3">
    <source>
        <dbReference type="ARBA" id="ARBA00022475"/>
    </source>
</evidence>
<dbReference type="STRING" id="1810504.PG2T_10280"/>
<dbReference type="SUPFAM" id="SSF161098">
    <property type="entry name" value="MetI-like"/>
    <property type="match status" value="1"/>
</dbReference>
<proteinExistence type="inferred from homology"/>
<evidence type="ECO:0000256" key="7">
    <source>
        <dbReference type="RuleBase" id="RU363032"/>
    </source>
</evidence>
<comment type="subcellular location">
    <subcellularLocation>
        <location evidence="1 7">Cell membrane</location>
        <topology evidence="1 7">Multi-pass membrane protein</topology>
    </subcellularLocation>
</comment>
<feature type="transmembrane region" description="Helical" evidence="7">
    <location>
        <begin position="175"/>
        <end position="197"/>
    </location>
</feature>
<evidence type="ECO:0000256" key="6">
    <source>
        <dbReference type="ARBA" id="ARBA00023136"/>
    </source>
</evidence>
<evidence type="ECO:0000256" key="5">
    <source>
        <dbReference type="ARBA" id="ARBA00022989"/>
    </source>
</evidence>
<evidence type="ECO:0000259" key="8">
    <source>
        <dbReference type="PROSITE" id="PS50928"/>
    </source>
</evidence>
<dbReference type="GO" id="GO:0005886">
    <property type="term" value="C:plasma membrane"/>
    <property type="evidence" value="ECO:0007669"/>
    <property type="project" value="UniProtKB-SubCell"/>
</dbReference>
<protein>
    <submittedName>
        <fullName evidence="9">ABC transporter permease</fullName>
    </submittedName>
</protein>
<dbReference type="InterPro" id="IPR035906">
    <property type="entry name" value="MetI-like_sf"/>
</dbReference>
<dbReference type="KEGG" id="gbi:PG2T_10280"/>
<dbReference type="FunCoup" id="A0A1B1YUK3">
    <property type="interactions" value="265"/>
</dbReference>
<keyword evidence="2 7" id="KW-0813">Transport</keyword>
<dbReference type="GO" id="GO:0055085">
    <property type="term" value="P:transmembrane transport"/>
    <property type="evidence" value="ECO:0007669"/>
    <property type="project" value="InterPro"/>
</dbReference>
<accession>A0A1B1YUK3</accession>
<keyword evidence="5 7" id="KW-1133">Transmembrane helix</keyword>
<keyword evidence="4 7" id="KW-0812">Transmembrane</keyword>
<dbReference type="Gene3D" id="1.10.3720.10">
    <property type="entry name" value="MetI-like"/>
    <property type="match status" value="1"/>
</dbReference>
<gene>
    <name evidence="9" type="ORF">PG2T_10280</name>
</gene>
<evidence type="ECO:0000256" key="1">
    <source>
        <dbReference type="ARBA" id="ARBA00004651"/>
    </source>
</evidence>
<evidence type="ECO:0000313" key="9">
    <source>
        <dbReference type="EMBL" id="ANX04524.1"/>
    </source>
</evidence>
<dbReference type="EMBL" id="CP014671">
    <property type="protein sequence ID" value="ANX04524.1"/>
    <property type="molecule type" value="Genomic_DNA"/>
</dbReference>
<keyword evidence="10" id="KW-1185">Reference proteome</keyword>